<dbReference type="Gene3D" id="3.30.40.10">
    <property type="entry name" value="Zinc/RING finger domain, C3HC4 (zinc finger)"/>
    <property type="match status" value="1"/>
</dbReference>
<accession>A0AAF0UJX2</accession>
<dbReference type="InterPro" id="IPR000477">
    <property type="entry name" value="RT_dom"/>
</dbReference>
<evidence type="ECO:0000313" key="11">
    <source>
        <dbReference type="EMBL" id="WMV46768.1"/>
    </source>
</evidence>
<feature type="repeat" description="ARM" evidence="7">
    <location>
        <begin position="1190"/>
        <end position="1231"/>
    </location>
</feature>
<feature type="region of interest" description="Disordered" evidence="8">
    <location>
        <begin position="27"/>
        <end position="53"/>
    </location>
</feature>
<evidence type="ECO:0000256" key="2">
    <source>
        <dbReference type="ARBA" id="ARBA00004906"/>
    </source>
</evidence>
<dbReference type="CDD" id="cd01650">
    <property type="entry name" value="RT_nLTR_like"/>
    <property type="match status" value="1"/>
</dbReference>
<dbReference type="GO" id="GO:0061630">
    <property type="term" value="F:ubiquitin protein ligase activity"/>
    <property type="evidence" value="ECO:0007669"/>
    <property type="project" value="UniProtKB-EC"/>
</dbReference>
<gene>
    <name evidence="11" type="ORF">MTR67_040153</name>
</gene>
<dbReference type="InterPro" id="IPR045210">
    <property type="entry name" value="RING-Ubox_PUB"/>
</dbReference>
<dbReference type="Pfam" id="PF04564">
    <property type="entry name" value="U-box"/>
    <property type="match status" value="1"/>
</dbReference>
<evidence type="ECO:0000256" key="7">
    <source>
        <dbReference type="PROSITE-ProRule" id="PRU00259"/>
    </source>
</evidence>
<dbReference type="Pfam" id="PF03372">
    <property type="entry name" value="Exo_endo_phos"/>
    <property type="match status" value="1"/>
</dbReference>
<dbReference type="PROSITE" id="PS50176">
    <property type="entry name" value="ARM_REPEAT"/>
    <property type="match status" value="1"/>
</dbReference>
<comment type="pathway">
    <text evidence="2">Protein modification; protein ubiquitination.</text>
</comment>
<dbReference type="SUPFAM" id="SSF48371">
    <property type="entry name" value="ARM repeat"/>
    <property type="match status" value="1"/>
</dbReference>
<dbReference type="FunFam" id="3.30.40.10:FF:000114">
    <property type="entry name" value="RING-type E3 ubiquitin transferase"/>
    <property type="match status" value="1"/>
</dbReference>
<dbReference type="SMART" id="SM00504">
    <property type="entry name" value="Ubox"/>
    <property type="match status" value="1"/>
</dbReference>
<dbReference type="CDD" id="cd16664">
    <property type="entry name" value="RING-Ubox_PUB"/>
    <property type="match status" value="1"/>
</dbReference>
<feature type="compositionally biased region" description="Basic residues" evidence="8">
    <location>
        <begin position="33"/>
        <end position="42"/>
    </location>
</feature>
<keyword evidence="4" id="KW-0808">Transferase</keyword>
<evidence type="ECO:0000313" key="12">
    <source>
        <dbReference type="Proteomes" id="UP001234989"/>
    </source>
</evidence>
<evidence type="ECO:0000259" key="10">
    <source>
        <dbReference type="PROSITE" id="PS51698"/>
    </source>
</evidence>
<dbReference type="FunFam" id="1.25.10.10:FF:000330">
    <property type="entry name" value="RING-type E3 ubiquitin transferase"/>
    <property type="match status" value="1"/>
</dbReference>
<dbReference type="InterPro" id="IPR036691">
    <property type="entry name" value="Endo/exonu/phosph_ase_sf"/>
</dbReference>
<dbReference type="PROSITE" id="PS51698">
    <property type="entry name" value="U_BOX"/>
    <property type="match status" value="1"/>
</dbReference>
<proteinExistence type="predicted"/>
<reference evidence="11" key="1">
    <citation type="submission" date="2023-08" db="EMBL/GenBank/DDBJ databases">
        <title>A de novo genome assembly of Solanum verrucosum Schlechtendal, a Mexican diploid species geographically isolated from the other diploid A-genome species in potato relatives.</title>
        <authorList>
            <person name="Hosaka K."/>
        </authorList>
    </citation>
    <scope>NUCLEOTIDE SEQUENCE</scope>
    <source>
        <tissue evidence="11">Young leaves</tissue>
    </source>
</reference>
<dbReference type="InterPro" id="IPR011989">
    <property type="entry name" value="ARM-like"/>
</dbReference>
<dbReference type="SUPFAM" id="SSF56219">
    <property type="entry name" value="DNase I-like"/>
    <property type="match status" value="1"/>
</dbReference>
<evidence type="ECO:0000256" key="3">
    <source>
        <dbReference type="ARBA" id="ARBA00012483"/>
    </source>
</evidence>
<dbReference type="SUPFAM" id="SSF56672">
    <property type="entry name" value="DNA/RNA polymerases"/>
    <property type="match status" value="1"/>
</dbReference>
<dbReference type="EMBL" id="CP133620">
    <property type="protein sequence ID" value="WMV46768.1"/>
    <property type="molecule type" value="Genomic_DNA"/>
</dbReference>
<dbReference type="InterPro" id="IPR016024">
    <property type="entry name" value="ARM-type_fold"/>
</dbReference>
<feature type="domain" description="Reverse transcriptase" evidence="9">
    <location>
        <begin position="566"/>
        <end position="804"/>
    </location>
</feature>
<dbReference type="SMART" id="SM00185">
    <property type="entry name" value="ARM"/>
    <property type="match status" value="3"/>
</dbReference>
<evidence type="ECO:0000256" key="5">
    <source>
        <dbReference type="ARBA" id="ARBA00022737"/>
    </source>
</evidence>
<evidence type="ECO:0000256" key="4">
    <source>
        <dbReference type="ARBA" id="ARBA00022679"/>
    </source>
</evidence>
<evidence type="ECO:0000256" key="8">
    <source>
        <dbReference type="SAM" id="MobiDB-lite"/>
    </source>
</evidence>
<evidence type="ECO:0000259" key="9">
    <source>
        <dbReference type="PROSITE" id="PS50878"/>
    </source>
</evidence>
<organism evidence="11 12">
    <name type="scientific">Solanum verrucosum</name>
    <dbReference type="NCBI Taxonomy" id="315347"/>
    <lineage>
        <taxon>Eukaryota</taxon>
        <taxon>Viridiplantae</taxon>
        <taxon>Streptophyta</taxon>
        <taxon>Embryophyta</taxon>
        <taxon>Tracheophyta</taxon>
        <taxon>Spermatophyta</taxon>
        <taxon>Magnoliopsida</taxon>
        <taxon>eudicotyledons</taxon>
        <taxon>Gunneridae</taxon>
        <taxon>Pentapetalae</taxon>
        <taxon>asterids</taxon>
        <taxon>lamiids</taxon>
        <taxon>Solanales</taxon>
        <taxon>Solanaceae</taxon>
        <taxon>Solanoideae</taxon>
        <taxon>Solaneae</taxon>
        <taxon>Solanum</taxon>
    </lineage>
</organism>
<feature type="domain" description="U-box" evidence="10">
    <location>
        <begin position="1055"/>
        <end position="1129"/>
    </location>
</feature>
<dbReference type="PROSITE" id="PS50878">
    <property type="entry name" value="RT_POL"/>
    <property type="match status" value="1"/>
</dbReference>
<keyword evidence="5" id="KW-0677">Repeat</keyword>
<dbReference type="SUPFAM" id="SSF57850">
    <property type="entry name" value="RING/U-box"/>
    <property type="match status" value="1"/>
</dbReference>
<dbReference type="Gene3D" id="3.60.10.10">
    <property type="entry name" value="Endonuclease/exonuclease/phosphatase"/>
    <property type="match status" value="1"/>
</dbReference>
<feature type="non-terminal residue" evidence="11">
    <location>
        <position position="1"/>
    </location>
</feature>
<dbReference type="Gene3D" id="1.25.10.10">
    <property type="entry name" value="Leucine-rich Repeat Variant"/>
    <property type="match status" value="1"/>
</dbReference>
<dbReference type="InterPro" id="IPR013083">
    <property type="entry name" value="Znf_RING/FYVE/PHD"/>
</dbReference>
<dbReference type="InterPro" id="IPR043502">
    <property type="entry name" value="DNA/RNA_pol_sf"/>
</dbReference>
<dbReference type="GO" id="GO:0016567">
    <property type="term" value="P:protein ubiquitination"/>
    <property type="evidence" value="ECO:0007669"/>
    <property type="project" value="InterPro"/>
</dbReference>
<dbReference type="InterPro" id="IPR005135">
    <property type="entry name" value="Endo/exonuclease/phosphatase"/>
</dbReference>
<dbReference type="CDD" id="cd09076">
    <property type="entry name" value="L1-EN"/>
    <property type="match status" value="1"/>
</dbReference>
<keyword evidence="6" id="KW-0833">Ubl conjugation pathway</keyword>
<sequence length="1438" mass="163110">APAKVRAFFSFSGELIYLLRRPAQKRDGSATACRRRSTRSGRKLPIDHRNPPSSLTSNVLVDLVSDGGSESCPRLRPRLRDNSGKWVTGSHNVRVGSWNIGSLTGKSIELVKILKKRKINIACVQETRWVGAKAREVDGFKLWYSEGSRDRNGVGILVDGDLREQVVEVRRINDRLMTIKLVIGGCTLSVISAYASQVGLDEEAKKRFYEDLDEVVRGIPNTEKIVIGGDFNGHIGATASGFDDVHGGFGFGERNGGGTSLLDFAKAFELVIANSCFPKKENHLVTFRSPVAKTQIDYLLLRRGDRGLFKDCKVIPSENLTTQHKLLVLDLKIKRYRRKKMISDRPRIKWGGLTPALSREMGEELLGMGAWSGSGDADNMWNKAASCIREVASKMLGVSRDEEEKRTLKKVYKTTKTEAKLAVSKAKTVAFERLYVELGDKGGDKKLYRLAKARERKARDLDQVKCIKNEEGKILVEETSIKQRWRSYFHKLLNEKGEADIVLGDLAHSKRLRDFGYYRCVRSEEVIRAISRMSRGRATGPDEIPVEFWKNMDKAGIEWLTGLFNVIFKTAKMPDEWRWSTMVPLYKNKGDIQNCNNYRGIKLLSHTMKIWERVVEMRVRKGVSISENQFGFMLGRLTTEAIHLMRRLVEKYRERKRDLHMVFIDLEKAYDKVPRNVLWRCLESKGVPMIYIRAIKDMYGGAKTRVRTVEGDSEHFPVEMGLHQGSVLSPFLFALVMDELTRVNARLEVWRQTLESKGFRLSRTKTEYLGCKFSDVLDETDVEVRLAAQVIPKKESFKYLGAVIQGSGDIDDDVTHRVGAAWMKWRLASGVLCDKKIPPKLKGKFYRVVVRPALLYGAECWPVKNAHVHKMHVAEMRMLRWMCGHTRSDKIRNEVIREKVGVASVVDKLREARLRWFGHVKRRSADAPVRRCEVIVVEGTRRGRGRPKKYWEEVIRQDLAMLHITEDMTLDRKEWRSSIKVEDLIFVILMAKTGVVEGDPLTVKEMELKRELQRLVKAILSQEEINVDAIDKTQQILLALKELKLKRRSSSFDLPFPEEFRCPLSKQLMRDPVMLASGQTYDRPFIQKWLKAGNRTCPQTQQVLSHTILTPNHLIRDMISQWCKNNGIQMPDYVQFLNDEGLTEADRDLFLSLLEKMSSTLSDQKVAARELRSLTKKMPSFRSLFGESADAIPQLVRPLSQSNSNVNPNLQEDIITTLLNLSIHDNNKKLVAETPKVIPLLVDALRSGTIETRSNAAAALFTLSALDSNKELIGKSGALKPLVELLDEGNPVAMKDVASALFSLCIIQDNKARAVRDGAVRAILKKIMSNVHVDELLAILAMLSNNQKAVEEMGDLGAVTCLLNIIRETSCARSKENCIAVLYTICYSDRTKWKTLRDEEKTYGTISQLAQNGTARAKRKANGILDRLNRAINLTHTA</sequence>
<evidence type="ECO:0000256" key="6">
    <source>
        <dbReference type="ARBA" id="ARBA00022786"/>
    </source>
</evidence>
<dbReference type="Pfam" id="PF00078">
    <property type="entry name" value="RVT_1"/>
    <property type="match status" value="1"/>
</dbReference>
<dbReference type="InterPro" id="IPR003613">
    <property type="entry name" value="Ubox_domain"/>
</dbReference>
<comment type="catalytic activity">
    <reaction evidence="1">
        <text>S-ubiquitinyl-[E2 ubiquitin-conjugating enzyme]-L-cysteine + [acceptor protein]-L-lysine = [E2 ubiquitin-conjugating enzyme]-L-cysteine + N(6)-ubiquitinyl-[acceptor protein]-L-lysine.</text>
        <dbReference type="EC" id="2.3.2.27"/>
    </reaction>
</comment>
<dbReference type="InterPro" id="IPR000225">
    <property type="entry name" value="Armadillo"/>
</dbReference>
<evidence type="ECO:0000256" key="1">
    <source>
        <dbReference type="ARBA" id="ARBA00000900"/>
    </source>
</evidence>
<dbReference type="PANTHER" id="PTHR23315:SF253">
    <property type="entry name" value="U-BOX DOMAIN-CONTAINING PROTEIN 9"/>
    <property type="match status" value="1"/>
</dbReference>
<name>A0AAF0UJX2_SOLVR</name>
<dbReference type="PANTHER" id="PTHR23315">
    <property type="entry name" value="U BOX DOMAIN-CONTAINING"/>
    <property type="match status" value="1"/>
</dbReference>
<protein>
    <recommendedName>
        <fullName evidence="3">RING-type E3 ubiquitin transferase</fullName>
        <ecNumber evidence="3">2.3.2.27</ecNumber>
    </recommendedName>
</protein>
<dbReference type="Proteomes" id="UP001234989">
    <property type="component" value="Chromosome 9"/>
</dbReference>
<dbReference type="EC" id="2.3.2.27" evidence="3"/>
<keyword evidence="12" id="KW-1185">Reference proteome</keyword>